<dbReference type="InterPro" id="IPR037516">
    <property type="entry name" value="Tripartite_DENN"/>
</dbReference>
<dbReference type="InterPro" id="IPR001194">
    <property type="entry name" value="cDENN_dom"/>
</dbReference>
<organism evidence="4 5">
    <name type="scientific">Phytophthora sojae (strain P6497)</name>
    <name type="common">Soybean stem and root rot agent</name>
    <name type="synonym">Phytophthora megasperma f. sp. glycines</name>
    <dbReference type="NCBI Taxonomy" id="1094619"/>
    <lineage>
        <taxon>Eukaryota</taxon>
        <taxon>Sar</taxon>
        <taxon>Stramenopiles</taxon>
        <taxon>Oomycota</taxon>
        <taxon>Peronosporomycetes</taxon>
        <taxon>Peronosporales</taxon>
        <taxon>Peronosporaceae</taxon>
        <taxon>Phytophthora</taxon>
    </lineage>
</organism>
<evidence type="ECO:0000256" key="2">
    <source>
        <dbReference type="SAM" id="MobiDB-lite"/>
    </source>
</evidence>
<dbReference type="Gene3D" id="3.30.450.200">
    <property type="match status" value="1"/>
</dbReference>
<gene>
    <name evidence="4" type="ORF">PHYSODRAFT_508656</name>
</gene>
<dbReference type="SMART" id="SM00799">
    <property type="entry name" value="DENN"/>
    <property type="match status" value="1"/>
</dbReference>
<feature type="region of interest" description="Disordered" evidence="2">
    <location>
        <begin position="865"/>
        <end position="915"/>
    </location>
</feature>
<dbReference type="RefSeq" id="XP_009529585.1">
    <property type="nucleotide sequence ID" value="XM_009531290.1"/>
</dbReference>
<feature type="domain" description="UDENN" evidence="3">
    <location>
        <begin position="1668"/>
        <end position="1849"/>
    </location>
</feature>
<dbReference type="Gene3D" id="3.40.50.11500">
    <property type="match status" value="1"/>
</dbReference>
<dbReference type="GeneID" id="20658894"/>
<dbReference type="SMART" id="SM00800">
    <property type="entry name" value="uDENN"/>
    <property type="match status" value="1"/>
</dbReference>
<evidence type="ECO:0000313" key="4">
    <source>
        <dbReference type="EMBL" id="EGZ15836.1"/>
    </source>
</evidence>
<feature type="region of interest" description="Disordered" evidence="2">
    <location>
        <begin position="1492"/>
        <end position="1524"/>
    </location>
</feature>
<dbReference type="SMR" id="G4ZPP6"/>
<feature type="coiled-coil region" evidence="1">
    <location>
        <begin position="690"/>
        <end position="717"/>
    </location>
</feature>
<feature type="region of interest" description="Disordered" evidence="2">
    <location>
        <begin position="269"/>
        <end position="354"/>
    </location>
</feature>
<evidence type="ECO:0000259" key="3">
    <source>
        <dbReference type="PROSITE" id="PS50211"/>
    </source>
</evidence>
<name>G4ZPP6_PHYSP</name>
<reference evidence="4 5" key="1">
    <citation type="journal article" date="2006" name="Science">
        <title>Phytophthora genome sequences uncover evolutionary origins and mechanisms of pathogenesis.</title>
        <authorList>
            <person name="Tyler B.M."/>
            <person name="Tripathy S."/>
            <person name="Zhang X."/>
            <person name="Dehal P."/>
            <person name="Jiang R.H."/>
            <person name="Aerts A."/>
            <person name="Arredondo F.D."/>
            <person name="Baxter L."/>
            <person name="Bensasson D."/>
            <person name="Beynon J.L."/>
            <person name="Chapman J."/>
            <person name="Damasceno C.M."/>
            <person name="Dorrance A.E."/>
            <person name="Dou D."/>
            <person name="Dickerman A.W."/>
            <person name="Dubchak I.L."/>
            <person name="Garbelotto M."/>
            <person name="Gijzen M."/>
            <person name="Gordon S.G."/>
            <person name="Govers F."/>
            <person name="Grunwald N.J."/>
            <person name="Huang W."/>
            <person name="Ivors K.L."/>
            <person name="Jones R.W."/>
            <person name="Kamoun S."/>
            <person name="Krampis K."/>
            <person name="Lamour K.H."/>
            <person name="Lee M.K."/>
            <person name="McDonald W.H."/>
            <person name="Medina M."/>
            <person name="Meijer H.J."/>
            <person name="Nordberg E.K."/>
            <person name="Maclean D.J."/>
            <person name="Ospina-Giraldo M.D."/>
            <person name="Morris P.F."/>
            <person name="Phuntumart V."/>
            <person name="Putnam N.H."/>
            <person name="Rash S."/>
            <person name="Rose J.K."/>
            <person name="Sakihama Y."/>
            <person name="Salamov A.A."/>
            <person name="Savidor A."/>
            <person name="Scheuring C.F."/>
            <person name="Smith B.M."/>
            <person name="Sobral B.W."/>
            <person name="Terry A."/>
            <person name="Torto-Alalibo T.A."/>
            <person name="Win J."/>
            <person name="Xu Z."/>
            <person name="Zhang H."/>
            <person name="Grigoriev I.V."/>
            <person name="Rokhsar D.S."/>
            <person name="Boore J.L."/>
        </authorList>
    </citation>
    <scope>NUCLEOTIDE SEQUENCE [LARGE SCALE GENOMIC DNA]</scope>
    <source>
        <strain evidence="4 5">P6497</strain>
    </source>
</reference>
<evidence type="ECO:0000313" key="5">
    <source>
        <dbReference type="Proteomes" id="UP000002640"/>
    </source>
</evidence>
<dbReference type="PROSITE" id="PS50211">
    <property type="entry name" value="DENN"/>
    <property type="match status" value="1"/>
</dbReference>
<dbReference type="InterPro" id="IPR043153">
    <property type="entry name" value="DENN_C"/>
</dbReference>
<feature type="compositionally biased region" description="Acidic residues" evidence="2">
    <location>
        <begin position="1054"/>
        <end position="1066"/>
    </location>
</feature>
<dbReference type="PANTHER" id="PTHR15288">
    <property type="entry name" value="DENN DOMAIN-CONTAINING PROTEIN 2"/>
    <property type="match status" value="1"/>
</dbReference>
<dbReference type="Proteomes" id="UP000002640">
    <property type="component" value="Unassembled WGS sequence"/>
</dbReference>
<feature type="region of interest" description="Disordered" evidence="2">
    <location>
        <begin position="1036"/>
        <end position="1115"/>
    </location>
</feature>
<dbReference type="PANTHER" id="PTHR15288:SF0">
    <property type="entry name" value="UDENN DOMAIN-CONTAINING PROTEIN"/>
    <property type="match status" value="1"/>
</dbReference>
<feature type="region of interest" description="Disordered" evidence="2">
    <location>
        <begin position="982"/>
        <end position="1004"/>
    </location>
</feature>
<dbReference type="InParanoid" id="G4ZPP6"/>
<dbReference type="KEGG" id="psoj:PHYSODRAFT_508656"/>
<dbReference type="InterPro" id="IPR051942">
    <property type="entry name" value="DENN_domain_containing_2"/>
</dbReference>
<proteinExistence type="predicted"/>
<feature type="compositionally biased region" description="Basic and acidic residues" evidence="2">
    <location>
        <begin position="1499"/>
        <end position="1512"/>
    </location>
</feature>
<feature type="region of interest" description="Disordered" evidence="2">
    <location>
        <begin position="1139"/>
        <end position="1160"/>
    </location>
</feature>
<dbReference type="Pfam" id="PF02141">
    <property type="entry name" value="DENN"/>
    <property type="match status" value="1"/>
</dbReference>
<feature type="compositionally biased region" description="Polar residues" evidence="2">
    <location>
        <begin position="298"/>
        <end position="308"/>
    </location>
</feature>
<feature type="compositionally biased region" description="Polar residues" evidence="2">
    <location>
        <begin position="1040"/>
        <end position="1050"/>
    </location>
</feature>
<accession>G4ZPP6</accession>
<dbReference type="OMA" id="QYEAQKW"/>
<feature type="compositionally biased region" description="Basic and acidic residues" evidence="2">
    <location>
        <begin position="1093"/>
        <end position="1111"/>
    </location>
</feature>
<feature type="region of interest" description="Disordered" evidence="2">
    <location>
        <begin position="1344"/>
        <end position="1378"/>
    </location>
</feature>
<evidence type="ECO:0000256" key="1">
    <source>
        <dbReference type="SAM" id="Coils"/>
    </source>
</evidence>
<keyword evidence="5" id="KW-1185">Reference proteome</keyword>
<dbReference type="InterPro" id="IPR005113">
    <property type="entry name" value="uDENN_dom"/>
</dbReference>
<sequence>MPTKLKLLLLSDLEGQTARVNQLCEEIVSSEDCDVDAVLVTGGLVAKRGQHDYEALEAVAAAEGDMMALISRLEMIICRVLYIPDDNDPPTTRSIVASAPSLTQYSSNVYCREDQLVEGVAVMGEARYFKLVNDGKNPMQDRDMVLVLRDSAVKTRLPVVESSFFAGLLPMLQSNKPEEPRAIEIIGGSDQHPHAQLPLIYPGTTYDSYWEKPRQDAPSLRELEQLRVLAMYEFEPPLTSQELVGALHACDNRTEDAYQYLKVSRRHQRAISIPASAPPATTSSMGTPEREREKRRMSASSVDANVTPSKRRKEHNSFALMDAEEKSEGEEETHTHDKDATLDTQQDSEMAPTGADCARAQQLLLQTVEDRVAGLQPLRNPDWANDVWTTLQVSDTLELVMHLNLTVDALATWVKDVGTQDAQDIRTRGAVLTVEVAASLPPNVANATDSVACSPKDEVLSKKDEEVAALVQTETQMAELSAYARANAAKSAIECLSSACKAYMDRLNWFNQTNERNSKDSTEVEGALETLHQKLAALSDKSIRDVKEAEGTLVEAKQTKETRSKQILVFVKKRHEELIAEGETEASASLQSVVEVWKRDDVEVQALWTSRSESEQRVKKSAQALQVANHALAFHKNLSILFRKVRERREEALKNSCKSYQEARTASMARATAALETFIPMLARALCRYYEFHSIQQSKAKEELQEQEKALAAHNEYFGDSAPIKKGDIERRIREFIGVTQSSTQVIMEIAEGQQQLWEDKQSVLPESVRLVLIREFKALWLELSGSMRDVMKKFVTTIELAAGGVVAVEPLQQSSSPVFVTVTNNMDEQVIPAFTVPAFTNSHIEAVTPYRTAISAIVAPNEVKSSSSSPKAPSEPSSEPATQPGSNSWANAAATASNETRVPSTFPEVPEPRKQRHEFSVGSILYSKITVGESCTQFVRGVVLKQLDNDMYLMQYDNGDKFSVGSSFLFTQDLMEKSLKAGGATAPADQDTEMEDAEHSGFSAESAAAHAWQEKFEQLQNELVLAQYEAQKWKENSPDHTANLLSPTLSSFDFDDDSSEDDSDDSCGQAPGTPPPLVDATRNESEVVTEGEDAKPETIRRPTRTSDRSEPFNPSIALELRDRQSLMYHLNAVGAPGRVNRSSTTGSALEAVGGSSQRMMDGKNGVDGDHSQQQHLMYRIMYAKPSSRDIWHARAHPHKLQNVARSIMFSMHLKKEHIFERFFVTGMALSETERQHQPSGLAGYWKPKLLFDYPNRINDPPDESVADFCFPRGVPLMMCTPEQAASIRGVAVSKWFTEIEPLQKHIKEAPETSGYTFRLTGAKGEVLYGFCVAVMKDVTTTESASSSVAAPKSPRSSWTPSWLSGNSSSPSSKGNRSAMTSKMAPVCYCFTSKFPFYRFHFAVLRAIIENETEQQKMSTNEPGAEASEDEQFEIVLRPLLDLAMEFTIYHEENPRLRDRPNDVETTDQPNLASIASKLNVSSAEQRAVLSEDTNISLSKKEDTQANNETRRRPSQLRKSLSTDDIGNYNGTNAWIMDKPMVKSIDATRPKEYDRVIVGDILEAVDSIATASMTFEQTMTLLEKGNRPMRLRFRRPHSSTAPKSPTKRSKYRRCLSASSIDILHRARRFKISDPGHWSTTRFPSYDFSYQFPKRHSDRWAIGVVLRFLTPDKVVEIMAYLLLEKQVVIMGDSPAKVSAVCTALLLLLAPFQWQSTYIPLLPSGLLDFLHSPVPFLAGCHSLNETSEWSDVCFYDIDRDRIAVPAVTRHLGPTSIPNGVELCRLLRKAKERFCALRPTGKPWYELSDEQDTIITLTMQEAEIFLRDMGFDISSQDLAASISGRRQAHEGV</sequence>
<keyword evidence="1" id="KW-0175">Coiled coil</keyword>
<feature type="compositionally biased region" description="Low complexity" evidence="2">
    <location>
        <begin position="270"/>
        <end position="284"/>
    </location>
</feature>
<feature type="compositionally biased region" description="Basic and acidic residues" evidence="2">
    <location>
        <begin position="332"/>
        <end position="341"/>
    </location>
</feature>
<feature type="compositionally biased region" description="Low complexity" evidence="2">
    <location>
        <begin position="865"/>
        <end position="899"/>
    </location>
</feature>
<dbReference type="Pfam" id="PF03456">
    <property type="entry name" value="uDENN"/>
    <property type="match status" value="1"/>
</dbReference>
<protein>
    <recommendedName>
        <fullName evidence="3">UDENN domain-containing protein</fullName>
    </recommendedName>
</protein>
<dbReference type="EMBL" id="JH159155">
    <property type="protein sequence ID" value="EGZ15836.1"/>
    <property type="molecule type" value="Genomic_DNA"/>
</dbReference>